<keyword evidence="1" id="KW-0732">Signal</keyword>
<feature type="chain" id="PRO_5026160710" description="4Fe-4S ferredoxin-type domain-containing protein" evidence="1">
    <location>
        <begin position="20"/>
        <end position="230"/>
    </location>
</feature>
<evidence type="ECO:0000256" key="1">
    <source>
        <dbReference type="SAM" id="SignalP"/>
    </source>
</evidence>
<protein>
    <recommendedName>
        <fullName evidence="3">4Fe-4S ferredoxin-type domain-containing protein</fullName>
    </recommendedName>
</protein>
<reference evidence="2" key="1">
    <citation type="journal article" date="2020" name="J. ISSAAS">
        <title>Lactobacilli and other gastrointestinal microbiota of Peromyscus leucopus, reservoir host for agents of Lyme disease and other zoonoses in North America.</title>
        <authorList>
            <person name="Milovic A."/>
            <person name="Bassam K."/>
            <person name="Shao H."/>
            <person name="Chatzistamou I."/>
            <person name="Tufts D.M."/>
            <person name="Diuk-Wasser M."/>
            <person name="Barbour A.G."/>
        </authorList>
    </citation>
    <scope>NUCLEOTIDE SEQUENCE</scope>
    <source>
        <strain evidence="2">LL90</strain>
    </source>
</reference>
<accession>A0A6G8F325</accession>
<feature type="signal peptide" evidence="1">
    <location>
        <begin position="1"/>
        <end position="19"/>
    </location>
</feature>
<evidence type="ECO:0000313" key="2">
    <source>
        <dbReference type="EMBL" id="QIM10568.1"/>
    </source>
</evidence>
<proteinExistence type="predicted"/>
<dbReference type="EMBL" id="MN990731">
    <property type="protein sequence ID" value="QIM10568.1"/>
    <property type="molecule type" value="Genomic_DNA"/>
</dbReference>
<gene>
    <name evidence="2" type="ORF">PlAlph_4600</name>
</gene>
<name>A0A6G8F325_9PROT</name>
<dbReference type="AlphaFoldDB" id="A0A6G8F325"/>
<evidence type="ECO:0008006" key="3">
    <source>
        <dbReference type="Google" id="ProtNLM"/>
    </source>
</evidence>
<organism evidence="2">
    <name type="scientific">uncultured Alphaproteobacteria bacterium</name>
    <dbReference type="NCBI Taxonomy" id="91750"/>
    <lineage>
        <taxon>Bacteria</taxon>
        <taxon>Pseudomonadati</taxon>
        <taxon>Pseudomonadota</taxon>
        <taxon>Alphaproteobacteria</taxon>
        <taxon>environmental samples</taxon>
    </lineage>
</organism>
<sequence>MKIIKYLFVVLCLTNSVSAGECDFIQFNKCYSCDDRYAFSIGSDETCSALCPNRISNNEGSGSHVIAHNCALTICPADFPFQSSFGSCFATQEEADIDYGENQQENTNNDNILANHTDDITCPSDKPLQRWDGTCFSCDESKAVRLPSHCNINEDCEDFCPNRTILYRAGGNIPSIPNCPPDKPLMDSEGICYPCDTPVAVGLDYNEHLCQRFCPNEREISSIYCILKRE</sequence>